<dbReference type="InterPro" id="IPR004564">
    <property type="entry name" value="OM_lipoprot_carrier_LolA-like"/>
</dbReference>
<dbReference type="PANTHER" id="PTHR35869:SF1">
    <property type="entry name" value="OUTER-MEMBRANE LIPOPROTEIN CARRIER PROTEIN"/>
    <property type="match status" value="1"/>
</dbReference>
<dbReference type="Proteomes" id="UP000619743">
    <property type="component" value="Unassembled WGS sequence"/>
</dbReference>
<comment type="similarity">
    <text evidence="2 10">Belongs to the LolA family.</text>
</comment>
<comment type="function">
    <text evidence="10">Participates in the translocation of lipoproteins from the inner membrane to the outer membrane. Only forms a complex with a lipoprotein if the residue after the N-terminal Cys is not an aspartate (The Asp acts as a targeting signal to indicate that the lipoprotein should stay in the inner membrane).</text>
</comment>
<feature type="chain" id="PRO_5035349617" description="Outer-membrane lipoprotein carrier protein" evidence="10">
    <location>
        <begin position="22"/>
        <end position="206"/>
    </location>
</feature>
<evidence type="ECO:0000313" key="11">
    <source>
        <dbReference type="EMBL" id="GGA68770.1"/>
    </source>
</evidence>
<evidence type="ECO:0000256" key="10">
    <source>
        <dbReference type="HAMAP-Rule" id="MF_00240"/>
    </source>
</evidence>
<dbReference type="HAMAP" id="MF_00240">
    <property type="entry name" value="LolA"/>
    <property type="match status" value="1"/>
</dbReference>
<name>A0A8J2XMY4_9GAMM</name>
<protein>
    <recommendedName>
        <fullName evidence="4 10">Outer-membrane lipoprotein carrier protein</fullName>
    </recommendedName>
</protein>
<evidence type="ECO:0000256" key="5">
    <source>
        <dbReference type="ARBA" id="ARBA00022448"/>
    </source>
</evidence>
<keyword evidence="9 10" id="KW-0143">Chaperone</keyword>
<dbReference type="Pfam" id="PF03548">
    <property type="entry name" value="LolA"/>
    <property type="match status" value="1"/>
</dbReference>
<dbReference type="NCBIfam" id="TIGR00547">
    <property type="entry name" value="lolA"/>
    <property type="match status" value="1"/>
</dbReference>
<evidence type="ECO:0000256" key="9">
    <source>
        <dbReference type="ARBA" id="ARBA00023186"/>
    </source>
</evidence>
<keyword evidence="11" id="KW-0449">Lipoprotein</keyword>
<dbReference type="SUPFAM" id="SSF89392">
    <property type="entry name" value="Prokaryotic lipoproteins and lipoprotein localization factors"/>
    <property type="match status" value="1"/>
</dbReference>
<gene>
    <name evidence="10 11" type="primary">lolA</name>
    <name evidence="11" type="ORF">GCM10011369_07980</name>
</gene>
<evidence type="ECO:0000256" key="6">
    <source>
        <dbReference type="ARBA" id="ARBA00022729"/>
    </source>
</evidence>
<keyword evidence="8 10" id="KW-0653">Protein transport</keyword>
<keyword evidence="5 10" id="KW-0813">Transport</keyword>
<dbReference type="InterPro" id="IPR018323">
    <property type="entry name" value="OM_lipoprot_carrier_LolA_Pbac"/>
</dbReference>
<organism evidence="11 12">
    <name type="scientific">Neiella marina</name>
    <dbReference type="NCBI Taxonomy" id="508461"/>
    <lineage>
        <taxon>Bacteria</taxon>
        <taxon>Pseudomonadati</taxon>
        <taxon>Pseudomonadota</taxon>
        <taxon>Gammaproteobacteria</taxon>
        <taxon>Alteromonadales</taxon>
        <taxon>Echinimonadaceae</taxon>
        <taxon>Neiella</taxon>
    </lineage>
</organism>
<keyword evidence="12" id="KW-1185">Reference proteome</keyword>
<reference evidence="12" key="1">
    <citation type="journal article" date="2019" name="Int. J. Syst. Evol. Microbiol.">
        <title>The Global Catalogue of Microorganisms (GCM) 10K type strain sequencing project: providing services to taxonomists for standard genome sequencing and annotation.</title>
        <authorList>
            <consortium name="The Broad Institute Genomics Platform"/>
            <consortium name="The Broad Institute Genome Sequencing Center for Infectious Disease"/>
            <person name="Wu L."/>
            <person name="Ma J."/>
        </authorList>
    </citation>
    <scope>NUCLEOTIDE SEQUENCE [LARGE SCALE GENOMIC DNA]</scope>
    <source>
        <strain evidence="12">CGMCC 1.10130</strain>
    </source>
</reference>
<dbReference type="CDD" id="cd16325">
    <property type="entry name" value="LolA"/>
    <property type="match status" value="1"/>
</dbReference>
<evidence type="ECO:0000256" key="3">
    <source>
        <dbReference type="ARBA" id="ARBA00011245"/>
    </source>
</evidence>
<dbReference type="AlphaFoldDB" id="A0A8J2XMY4"/>
<dbReference type="EMBL" id="BMDX01000003">
    <property type="protein sequence ID" value="GGA68770.1"/>
    <property type="molecule type" value="Genomic_DNA"/>
</dbReference>
<keyword evidence="7 10" id="KW-0574">Periplasm</keyword>
<evidence type="ECO:0000256" key="2">
    <source>
        <dbReference type="ARBA" id="ARBA00007615"/>
    </source>
</evidence>
<evidence type="ECO:0000256" key="8">
    <source>
        <dbReference type="ARBA" id="ARBA00022927"/>
    </source>
</evidence>
<keyword evidence="6 10" id="KW-0732">Signal</keyword>
<evidence type="ECO:0000313" key="12">
    <source>
        <dbReference type="Proteomes" id="UP000619743"/>
    </source>
</evidence>
<dbReference type="OrthoDB" id="9787361at2"/>
<accession>A0A8J2XMY4</accession>
<comment type="caution">
    <text evidence="11">The sequence shown here is derived from an EMBL/GenBank/DDBJ whole genome shotgun (WGS) entry which is preliminary data.</text>
</comment>
<dbReference type="Gene3D" id="2.50.20.10">
    <property type="entry name" value="Lipoprotein localisation LolA/LolB/LppX"/>
    <property type="match status" value="1"/>
</dbReference>
<dbReference type="GO" id="GO:0044874">
    <property type="term" value="P:lipoprotein localization to outer membrane"/>
    <property type="evidence" value="ECO:0007669"/>
    <property type="project" value="UniProtKB-UniRule"/>
</dbReference>
<evidence type="ECO:0000256" key="4">
    <source>
        <dbReference type="ARBA" id="ARBA00014035"/>
    </source>
</evidence>
<dbReference type="GO" id="GO:0042953">
    <property type="term" value="P:lipoprotein transport"/>
    <property type="evidence" value="ECO:0007669"/>
    <property type="project" value="InterPro"/>
</dbReference>
<comment type="subcellular location">
    <subcellularLocation>
        <location evidence="1 10">Periplasm</location>
    </subcellularLocation>
</comment>
<feature type="signal peptide" evidence="10">
    <location>
        <begin position="1"/>
        <end position="21"/>
    </location>
</feature>
<sequence precursor="true">MTKWIRLAALGVCGLMGTAQANEADAQSLQQYLASMTGFTAKFEQTVYDEQQQVLQQSTGNLAIKRPGMLRWQVETPDEELLIANNDALWLYSPFLEQVSIYDLQEAIGQSPFMLLTSDDPAIWHEYDISQNEAGYRIVPRAAGTVAWLQVNLKGKVIDSILMQDSTGKQTQFVLQQFSAQAPAELTLFHFDIPDGVEVDDQRSAG</sequence>
<proteinExistence type="inferred from homology"/>
<dbReference type="PANTHER" id="PTHR35869">
    <property type="entry name" value="OUTER-MEMBRANE LIPOPROTEIN CARRIER PROTEIN"/>
    <property type="match status" value="1"/>
</dbReference>
<comment type="subunit">
    <text evidence="3 10">Monomer.</text>
</comment>
<dbReference type="GO" id="GO:0030288">
    <property type="term" value="C:outer membrane-bounded periplasmic space"/>
    <property type="evidence" value="ECO:0007669"/>
    <property type="project" value="TreeGrafter"/>
</dbReference>
<dbReference type="InterPro" id="IPR029046">
    <property type="entry name" value="LolA/LolB/LppX"/>
</dbReference>
<dbReference type="RefSeq" id="WP_087506512.1">
    <property type="nucleotide sequence ID" value="NZ_BMDX01000003.1"/>
</dbReference>
<evidence type="ECO:0000256" key="1">
    <source>
        <dbReference type="ARBA" id="ARBA00004418"/>
    </source>
</evidence>
<evidence type="ECO:0000256" key="7">
    <source>
        <dbReference type="ARBA" id="ARBA00022764"/>
    </source>
</evidence>